<name>A0A1G6T489_9BURK</name>
<evidence type="ECO:0000313" key="2">
    <source>
        <dbReference type="EMBL" id="SDD23839.1"/>
    </source>
</evidence>
<dbReference type="Pfam" id="PF12138">
    <property type="entry name" value="Spherulin4"/>
    <property type="match status" value="1"/>
</dbReference>
<dbReference type="STRING" id="187868.SAMN05192589_10557"/>
<proteinExistence type="predicted"/>
<dbReference type="PROSITE" id="PS51257">
    <property type="entry name" value="PROKAR_LIPOPROTEIN"/>
    <property type="match status" value="1"/>
</dbReference>
<feature type="chain" id="PRO_5011718108" evidence="1">
    <location>
        <begin position="24"/>
        <end position="411"/>
    </location>
</feature>
<reference evidence="2 3" key="1">
    <citation type="submission" date="2016-10" db="EMBL/GenBank/DDBJ databases">
        <authorList>
            <person name="de Groot N.N."/>
        </authorList>
    </citation>
    <scope>NUCLEOTIDE SEQUENCE [LARGE SCALE GENOMIC DNA]</scope>
    <source>
        <strain evidence="2 3">DSM 16619</strain>
    </source>
</reference>
<dbReference type="PANTHER" id="PTHR35040:SF9">
    <property type="entry name" value="4-LIKE CELL SURFACE PROTEIN, PUTATIVE (AFU_ORTHOLOGUE AFUA_4G14080)-RELATED"/>
    <property type="match status" value="1"/>
</dbReference>
<dbReference type="InterPro" id="IPR021986">
    <property type="entry name" value="Spherulin4"/>
</dbReference>
<dbReference type="PANTHER" id="PTHR35040">
    <property type="match status" value="1"/>
</dbReference>
<dbReference type="OrthoDB" id="508445at2"/>
<dbReference type="Proteomes" id="UP000198781">
    <property type="component" value="Unassembled WGS sequence"/>
</dbReference>
<keyword evidence="1" id="KW-0732">Signal</keyword>
<gene>
    <name evidence="2" type="ORF">SAMN05192589_10557</name>
</gene>
<dbReference type="RefSeq" id="WP_092743213.1">
    <property type="nucleotide sequence ID" value="NZ_FMZC01000005.1"/>
</dbReference>
<organism evidence="2 3">
    <name type="scientific">Paracidovorax valerianellae</name>
    <dbReference type="NCBI Taxonomy" id="187868"/>
    <lineage>
        <taxon>Bacteria</taxon>
        <taxon>Pseudomonadati</taxon>
        <taxon>Pseudomonadota</taxon>
        <taxon>Betaproteobacteria</taxon>
        <taxon>Burkholderiales</taxon>
        <taxon>Comamonadaceae</taxon>
        <taxon>Paracidovorax</taxon>
    </lineage>
</organism>
<evidence type="ECO:0000313" key="3">
    <source>
        <dbReference type="Proteomes" id="UP000198781"/>
    </source>
</evidence>
<sequence length="411" mass="42273">MPKTIHGASLGRTLFRWSAPALAGLMSAALLSACGGGGGGSGSEPAEVAGQKAEAAAAGAQVAFDTPPDQAVFDLGATVPVSLTLQSGAAILADGLPIDFSATSGSFIPLAASLLSSQAVTAFTPTATGRQTLTASVALSGGGAATASRTLYVRPPPAPMEILVPAYFYPSAGSPWDAMAAGAQAYPSVSVTAILNPNNGVFTRANPEFTAAARSFVQSGGKLLGYVYTSYGSRSISKVKGNIDKYLSLYGTGVVSGFFIDEMSSAPGRLAYYRQLFDYIKSKGATLRVVGNPGTVPDAAYAAVADTLVTFENRQASFADYDPRATGGWLYQLANSRQNALVHDAANCAAMQASVRAAATARMNSGVIYVTDDTFDPDTQEGNPWDTLPAYWTQLLGTVDAVNRGATPPNC</sequence>
<keyword evidence="3" id="KW-1185">Reference proteome</keyword>
<dbReference type="AlphaFoldDB" id="A0A1G6T489"/>
<evidence type="ECO:0000256" key="1">
    <source>
        <dbReference type="SAM" id="SignalP"/>
    </source>
</evidence>
<accession>A0A1G6T489</accession>
<feature type="signal peptide" evidence="1">
    <location>
        <begin position="1"/>
        <end position="23"/>
    </location>
</feature>
<protein>
    <submittedName>
        <fullName evidence="2">Spherulation-specific family 4</fullName>
    </submittedName>
</protein>
<dbReference type="EMBL" id="FMZC01000005">
    <property type="protein sequence ID" value="SDD23839.1"/>
    <property type="molecule type" value="Genomic_DNA"/>
</dbReference>